<keyword evidence="5 10" id="KW-0812">Transmembrane</keyword>
<evidence type="ECO:0000256" key="7">
    <source>
        <dbReference type="ARBA" id="ARBA00022946"/>
    </source>
</evidence>
<sequence length="382" mass="43309">MSRTRRRLYTQLILFVLTIVTTTIAGAEWTNGTSLFYANPPLTISDILGGLAFSLPFLAVLTVHEFGHYFTARFNKVKVTLPYYIPLWLGPFTTIGTMGAFIKLRSRVKTNIQYFDIGIAGPLAGFFVALGLLWYGFTHLPPADYIFTIHPEWRQFGSNYAQYVYTPQAMEGRGAVGLGDNLLFWFFKKYVAVGTVPHQYDMVNYPFLFAGYLSLFFTALNLFPIGQLDGGHILYGLVGRRLHQIISPIIFVGFLFYAGLGWFRYQDFVVADTNEFLIQAGYLLAYVGMLFLALSRIHDDRLIVIALALGIVLSQLVLSYFFPQLEGYRGFVPFAFMLGRFLGIHHPPADYEVPIGWPRQILGWFSLAVFVVCFSPQPFVVY</sequence>
<dbReference type="InterPro" id="IPR044838">
    <property type="entry name" value="EGY1-like"/>
</dbReference>
<evidence type="ECO:0000256" key="4">
    <source>
        <dbReference type="ARBA" id="ARBA00022670"/>
    </source>
</evidence>
<feature type="transmembrane region" description="Helical" evidence="10">
    <location>
        <begin position="205"/>
        <end position="224"/>
    </location>
</feature>
<dbReference type="RefSeq" id="WP_104711115.1">
    <property type="nucleotide sequence ID" value="NZ_PTRA01000001.1"/>
</dbReference>
<feature type="transmembrane region" description="Helical" evidence="10">
    <location>
        <begin position="361"/>
        <end position="381"/>
    </location>
</feature>
<evidence type="ECO:0000256" key="9">
    <source>
        <dbReference type="ARBA" id="ARBA00023136"/>
    </source>
</evidence>
<evidence type="ECO:0000259" key="11">
    <source>
        <dbReference type="Pfam" id="PF02163"/>
    </source>
</evidence>
<accession>A0A2S7IP87</accession>
<reference evidence="13" key="1">
    <citation type="submission" date="2018-02" db="EMBL/GenBank/DDBJ databases">
        <title>Genome sequencing of Solimonas sp. HR-BB.</title>
        <authorList>
            <person name="Lee Y."/>
            <person name="Jeon C.O."/>
        </authorList>
    </citation>
    <scope>NUCLEOTIDE SEQUENCE [LARGE SCALE GENOMIC DNA]</scope>
    <source>
        <strain evidence="13">HR-U</strain>
    </source>
</reference>
<keyword evidence="13" id="KW-1185">Reference proteome</keyword>
<evidence type="ECO:0000256" key="8">
    <source>
        <dbReference type="ARBA" id="ARBA00022989"/>
    </source>
</evidence>
<evidence type="ECO:0000256" key="6">
    <source>
        <dbReference type="ARBA" id="ARBA00022801"/>
    </source>
</evidence>
<dbReference type="PANTHER" id="PTHR31412">
    <property type="entry name" value="ZINC METALLOPROTEASE EGY1"/>
    <property type="match status" value="1"/>
</dbReference>
<dbReference type="GO" id="GO:0008233">
    <property type="term" value="F:peptidase activity"/>
    <property type="evidence" value="ECO:0007669"/>
    <property type="project" value="UniProtKB-KW"/>
</dbReference>
<feature type="transmembrane region" description="Helical" evidence="10">
    <location>
        <begin position="83"/>
        <end position="102"/>
    </location>
</feature>
<feature type="transmembrane region" description="Helical" evidence="10">
    <location>
        <begin position="12"/>
        <end position="30"/>
    </location>
</feature>
<feature type="transmembrane region" description="Helical" evidence="10">
    <location>
        <begin position="42"/>
        <end position="63"/>
    </location>
</feature>
<evidence type="ECO:0000256" key="3">
    <source>
        <dbReference type="ARBA" id="ARBA00007931"/>
    </source>
</evidence>
<feature type="domain" description="Peptidase M50" evidence="11">
    <location>
        <begin position="52"/>
        <end position="247"/>
    </location>
</feature>
<protein>
    <submittedName>
        <fullName evidence="12">Site-2 protease family protein</fullName>
    </submittedName>
</protein>
<dbReference type="GO" id="GO:0006508">
    <property type="term" value="P:proteolysis"/>
    <property type="evidence" value="ECO:0007669"/>
    <property type="project" value="UniProtKB-KW"/>
</dbReference>
<evidence type="ECO:0000256" key="2">
    <source>
        <dbReference type="ARBA" id="ARBA00004141"/>
    </source>
</evidence>
<organism evidence="12 13">
    <name type="scientific">Siphonobacter curvatus</name>
    <dbReference type="NCBI Taxonomy" id="2094562"/>
    <lineage>
        <taxon>Bacteria</taxon>
        <taxon>Pseudomonadati</taxon>
        <taxon>Bacteroidota</taxon>
        <taxon>Cytophagia</taxon>
        <taxon>Cytophagales</taxon>
        <taxon>Cytophagaceae</taxon>
        <taxon>Siphonobacter</taxon>
    </lineage>
</organism>
<evidence type="ECO:0000256" key="10">
    <source>
        <dbReference type="SAM" id="Phobius"/>
    </source>
</evidence>
<comment type="subcellular location">
    <subcellularLocation>
        <location evidence="2">Membrane</location>
        <topology evidence="2">Multi-pass membrane protein</topology>
    </subcellularLocation>
</comment>
<dbReference type="PANTHER" id="PTHR31412:SF0">
    <property type="entry name" value="ZINC METALLOPROTEASE EGY1, CHLOROPLASTIC-RELATED"/>
    <property type="match status" value="1"/>
</dbReference>
<proteinExistence type="inferred from homology"/>
<dbReference type="EMBL" id="PTRA01000001">
    <property type="protein sequence ID" value="PQA59543.1"/>
    <property type="molecule type" value="Genomic_DNA"/>
</dbReference>
<evidence type="ECO:0000313" key="13">
    <source>
        <dbReference type="Proteomes" id="UP000239590"/>
    </source>
</evidence>
<dbReference type="Proteomes" id="UP000239590">
    <property type="component" value="Unassembled WGS sequence"/>
</dbReference>
<comment type="caution">
    <text evidence="12">The sequence shown here is derived from an EMBL/GenBank/DDBJ whole genome shotgun (WGS) entry which is preliminary data.</text>
</comment>
<feature type="transmembrane region" description="Helical" evidence="10">
    <location>
        <begin position="245"/>
        <end position="264"/>
    </location>
</feature>
<feature type="transmembrane region" description="Helical" evidence="10">
    <location>
        <begin position="276"/>
        <end position="295"/>
    </location>
</feature>
<dbReference type="Pfam" id="PF02163">
    <property type="entry name" value="Peptidase_M50"/>
    <property type="match status" value="1"/>
</dbReference>
<dbReference type="GO" id="GO:0016020">
    <property type="term" value="C:membrane"/>
    <property type="evidence" value="ECO:0007669"/>
    <property type="project" value="UniProtKB-SubCell"/>
</dbReference>
<comment type="similarity">
    <text evidence="3">Belongs to the peptidase M50B family.</text>
</comment>
<keyword evidence="6" id="KW-0378">Hydrolase</keyword>
<evidence type="ECO:0000256" key="5">
    <source>
        <dbReference type="ARBA" id="ARBA00022692"/>
    </source>
</evidence>
<evidence type="ECO:0000256" key="1">
    <source>
        <dbReference type="ARBA" id="ARBA00001947"/>
    </source>
</evidence>
<name>A0A2S7IP87_9BACT</name>
<dbReference type="OrthoDB" id="921763at2"/>
<keyword evidence="8 10" id="KW-1133">Transmembrane helix</keyword>
<comment type="cofactor">
    <cofactor evidence="1">
        <name>Zn(2+)</name>
        <dbReference type="ChEBI" id="CHEBI:29105"/>
    </cofactor>
</comment>
<keyword evidence="7" id="KW-0809">Transit peptide</keyword>
<gene>
    <name evidence="12" type="ORF">C5O19_07815</name>
</gene>
<feature type="transmembrane region" description="Helical" evidence="10">
    <location>
        <begin position="302"/>
        <end position="322"/>
    </location>
</feature>
<keyword evidence="9 10" id="KW-0472">Membrane</keyword>
<feature type="transmembrane region" description="Helical" evidence="10">
    <location>
        <begin position="114"/>
        <end position="137"/>
    </location>
</feature>
<keyword evidence="4 12" id="KW-0645">Protease</keyword>
<evidence type="ECO:0000313" key="12">
    <source>
        <dbReference type="EMBL" id="PQA59543.1"/>
    </source>
</evidence>
<dbReference type="CDD" id="cd06160">
    <property type="entry name" value="S2P-M50_like_2"/>
    <property type="match status" value="1"/>
</dbReference>
<dbReference type="AlphaFoldDB" id="A0A2S7IP87"/>
<dbReference type="InterPro" id="IPR008915">
    <property type="entry name" value="Peptidase_M50"/>
</dbReference>